<dbReference type="PANTHER" id="PTHR11056:SF0">
    <property type="entry name" value="HOMOGENTISATE 1,2-DIOXYGENASE"/>
    <property type="match status" value="1"/>
</dbReference>
<keyword evidence="5" id="KW-0560">Oxidoreductase</keyword>
<keyword evidence="12" id="KW-1185">Reference proteome</keyword>
<organism evidence="11 12">
    <name type="scientific">Lihuaxuella thermophila</name>
    <dbReference type="NCBI Taxonomy" id="1173111"/>
    <lineage>
        <taxon>Bacteria</taxon>
        <taxon>Bacillati</taxon>
        <taxon>Bacillota</taxon>
        <taxon>Bacilli</taxon>
        <taxon>Bacillales</taxon>
        <taxon>Thermoactinomycetaceae</taxon>
        <taxon>Lihuaxuella</taxon>
    </lineage>
</organism>
<dbReference type="PANTHER" id="PTHR11056">
    <property type="entry name" value="HOMOGENTISATE 1,2-DIOXYGENASE"/>
    <property type="match status" value="1"/>
</dbReference>
<dbReference type="GO" id="GO:0004411">
    <property type="term" value="F:homogentisate 1,2-dioxygenase activity"/>
    <property type="evidence" value="ECO:0007669"/>
    <property type="project" value="InterPro"/>
</dbReference>
<dbReference type="GO" id="GO:0006570">
    <property type="term" value="P:tyrosine metabolic process"/>
    <property type="evidence" value="ECO:0007669"/>
    <property type="project" value="InterPro"/>
</dbReference>
<evidence type="ECO:0000313" key="11">
    <source>
        <dbReference type="EMBL" id="SEN35887.1"/>
    </source>
</evidence>
<evidence type="ECO:0000256" key="3">
    <source>
        <dbReference type="ARBA" id="ARBA00022723"/>
    </source>
</evidence>
<evidence type="ECO:0000313" key="12">
    <source>
        <dbReference type="Proteomes" id="UP000199695"/>
    </source>
</evidence>
<evidence type="ECO:0000259" key="10">
    <source>
        <dbReference type="Pfam" id="PF20510"/>
    </source>
</evidence>
<dbReference type="OrthoDB" id="9768662at2"/>
<feature type="binding site" evidence="8">
    <location>
        <position position="335"/>
    </location>
    <ligand>
        <name>Fe cation</name>
        <dbReference type="ChEBI" id="CHEBI:24875"/>
    </ligand>
</feature>
<keyword evidence="6 8" id="KW-0408">Iron</keyword>
<evidence type="ECO:0000256" key="5">
    <source>
        <dbReference type="ARBA" id="ARBA00023002"/>
    </source>
</evidence>
<evidence type="ECO:0000256" key="8">
    <source>
        <dbReference type="PIRSR" id="PIRSR605708-2"/>
    </source>
</evidence>
<dbReference type="GO" id="GO:0005737">
    <property type="term" value="C:cytoplasm"/>
    <property type="evidence" value="ECO:0007669"/>
    <property type="project" value="TreeGrafter"/>
</dbReference>
<feature type="binding site" evidence="8">
    <location>
        <position position="335"/>
    </location>
    <ligand>
        <name>homogentisate</name>
        <dbReference type="ChEBI" id="CHEBI:16169"/>
    </ligand>
</feature>
<feature type="domain" description="Homogentisate 1,2-dioxygenase N-terminal" evidence="10">
    <location>
        <begin position="83"/>
        <end position="250"/>
    </location>
</feature>
<comment type="cofactor">
    <cofactor evidence="1 8">
        <name>Fe cation</name>
        <dbReference type="ChEBI" id="CHEBI:24875"/>
    </cofactor>
</comment>
<dbReference type="Proteomes" id="UP000199695">
    <property type="component" value="Unassembled WGS sequence"/>
</dbReference>
<dbReference type="InterPro" id="IPR011051">
    <property type="entry name" value="RmlC_Cupin_sf"/>
</dbReference>
<keyword evidence="4 11" id="KW-0223">Dioxygenase</keyword>
<dbReference type="InterPro" id="IPR046451">
    <property type="entry name" value="HgmA_C"/>
</dbReference>
<accession>A0A1H8FXC2</accession>
<dbReference type="InterPro" id="IPR005708">
    <property type="entry name" value="Homogentis_dOase"/>
</dbReference>
<dbReference type="InterPro" id="IPR014710">
    <property type="entry name" value="RmlC-like_jellyroll"/>
</dbReference>
<dbReference type="Pfam" id="PF20510">
    <property type="entry name" value="HgmA_N"/>
    <property type="match status" value="1"/>
</dbReference>
<sequence>MPFYHRLGKVPPKRHIQFRQENGSLYREQVMGTKGFSGMQSILYHIHPPTQVQAARLIRDWSVPVEEEGANRHRHLLTFQAKEGGDPIDGRIHLLVNEDVAIATAKPTERMNYFFRNSDGDEIIFVHEGEGILETIFGNLPYRAGDYLVIPVGTTYRLEMNSKESRFLVIESFGEITTPKRYRNEFGQLMEHSPFCERDIRVPELLHPRDEKGTFEVRVKARNRLHSYTYDFHPFDVVGWDGYLFPWAFNIEDFEPITGSIHQPPPVHQTFAGPNFVVCSFVPRMYDYHPLAIPAPYYHSNVNSDEVLYYVRGNFMSRKGIKEGSITLHPSGLPHGPHPGKAEASIGKERTEELAVMVDTFRPLKVTKAALEIEDPDYMYSWLPE</sequence>
<protein>
    <submittedName>
        <fullName evidence="11">Homogentisate 1,2-dioxygenase</fullName>
    </submittedName>
</protein>
<dbReference type="SUPFAM" id="SSF51182">
    <property type="entry name" value="RmlC-like cupins"/>
    <property type="match status" value="1"/>
</dbReference>
<evidence type="ECO:0000256" key="2">
    <source>
        <dbReference type="ARBA" id="ARBA00007757"/>
    </source>
</evidence>
<feature type="active site" description="Proton acceptor" evidence="7">
    <location>
        <position position="262"/>
    </location>
</feature>
<dbReference type="GO" id="GO:0006559">
    <property type="term" value="P:L-phenylalanine catabolic process"/>
    <property type="evidence" value="ECO:0007669"/>
    <property type="project" value="InterPro"/>
</dbReference>
<name>A0A1H8FXC2_9BACL</name>
<reference evidence="11 12" key="1">
    <citation type="submission" date="2016-10" db="EMBL/GenBank/DDBJ databases">
        <authorList>
            <person name="de Groot N.N."/>
        </authorList>
    </citation>
    <scope>NUCLEOTIDE SEQUENCE [LARGE SCALE GENOMIC DNA]</scope>
    <source>
        <strain evidence="11 12">DSM 46701</strain>
    </source>
</reference>
<dbReference type="STRING" id="1173111.SAMN05444955_109106"/>
<evidence type="ECO:0000256" key="1">
    <source>
        <dbReference type="ARBA" id="ARBA00001962"/>
    </source>
</evidence>
<dbReference type="Gene3D" id="2.60.120.10">
    <property type="entry name" value="Jelly Rolls"/>
    <property type="match status" value="2"/>
</dbReference>
<evidence type="ECO:0000259" key="9">
    <source>
        <dbReference type="Pfam" id="PF04209"/>
    </source>
</evidence>
<dbReference type="GO" id="GO:0046872">
    <property type="term" value="F:metal ion binding"/>
    <property type="evidence" value="ECO:0007669"/>
    <property type="project" value="UniProtKB-KW"/>
</dbReference>
<dbReference type="Pfam" id="PF04209">
    <property type="entry name" value="HgmA_C"/>
    <property type="match status" value="1"/>
</dbReference>
<evidence type="ECO:0000256" key="4">
    <source>
        <dbReference type="ARBA" id="ARBA00022964"/>
    </source>
</evidence>
<evidence type="ECO:0000256" key="7">
    <source>
        <dbReference type="PIRSR" id="PIRSR605708-1"/>
    </source>
</evidence>
<dbReference type="EMBL" id="FOCQ01000009">
    <property type="protein sequence ID" value="SEN35887.1"/>
    <property type="molecule type" value="Genomic_DNA"/>
</dbReference>
<comment type="similarity">
    <text evidence="2">Belongs to the homogentisate dioxygenase family.</text>
</comment>
<keyword evidence="3 8" id="KW-0479">Metal-binding</keyword>
<feature type="binding site" evidence="8">
    <location>
        <position position="299"/>
    </location>
    <ligand>
        <name>Fe cation</name>
        <dbReference type="ChEBI" id="CHEBI:24875"/>
    </ligand>
</feature>
<proteinExistence type="inferred from homology"/>
<feature type="domain" description="Homogentisate 1,2-dioxygenase C-terminal" evidence="9">
    <location>
        <begin position="271"/>
        <end position="382"/>
    </location>
</feature>
<dbReference type="InterPro" id="IPR046452">
    <property type="entry name" value="HgmA_N"/>
</dbReference>
<dbReference type="AlphaFoldDB" id="A0A1H8FXC2"/>
<gene>
    <name evidence="11" type="ORF">SAMN05444955_109106</name>
</gene>
<dbReference type="RefSeq" id="WP_089969450.1">
    <property type="nucleotide sequence ID" value="NZ_FOCQ01000009.1"/>
</dbReference>
<feature type="binding site" evidence="8">
    <location>
        <position position="305"/>
    </location>
    <ligand>
        <name>Fe cation</name>
        <dbReference type="ChEBI" id="CHEBI:24875"/>
    </ligand>
</feature>
<evidence type="ECO:0000256" key="6">
    <source>
        <dbReference type="ARBA" id="ARBA00023004"/>
    </source>
</evidence>